<dbReference type="GO" id="GO:0005524">
    <property type="term" value="F:ATP binding"/>
    <property type="evidence" value="ECO:0007669"/>
    <property type="project" value="UniProtKB-UniRule"/>
</dbReference>
<keyword evidence="6 9" id="KW-0238">DNA-binding</keyword>
<evidence type="ECO:0000256" key="9">
    <source>
        <dbReference type="HAMAP-Rule" id="MF_00016"/>
    </source>
</evidence>
<dbReference type="GO" id="GO:0009378">
    <property type="term" value="F:four-way junction helicase activity"/>
    <property type="evidence" value="ECO:0007669"/>
    <property type="project" value="InterPro"/>
</dbReference>
<dbReference type="GO" id="GO:0006310">
    <property type="term" value="P:DNA recombination"/>
    <property type="evidence" value="ECO:0007669"/>
    <property type="project" value="UniProtKB-UniRule"/>
</dbReference>
<comment type="catalytic activity">
    <reaction evidence="9">
        <text>ATP + H2O = ADP + phosphate + H(+)</text>
        <dbReference type="Rhea" id="RHEA:13065"/>
        <dbReference type="ChEBI" id="CHEBI:15377"/>
        <dbReference type="ChEBI" id="CHEBI:15378"/>
        <dbReference type="ChEBI" id="CHEBI:30616"/>
        <dbReference type="ChEBI" id="CHEBI:43474"/>
        <dbReference type="ChEBI" id="CHEBI:456216"/>
    </reaction>
</comment>
<comment type="subunit">
    <text evidence="9">Homohexamer. Forms an RuvA(8)-RuvB(12)-Holliday junction (HJ) complex. HJ DNA is sandwiched between 2 RuvA tetramers; dsDNA enters through RuvA and exits via RuvB. An RuvB hexamer assembles on each DNA strand where it exits the tetramer. Each RuvB hexamer is contacted by two RuvA subunits (via domain III) on 2 adjacent RuvB subunits; this complex drives branch migration. In the full resolvosome a probable DNA-RuvA(4)-RuvB(12)-RuvC(2) complex forms which resolves the HJ.</text>
</comment>
<dbReference type="InterPro" id="IPR003593">
    <property type="entry name" value="AAA+_ATPase"/>
</dbReference>
<feature type="binding site" evidence="9">
    <location>
        <position position="171"/>
    </location>
    <ligand>
        <name>ATP</name>
        <dbReference type="ChEBI" id="CHEBI:30616"/>
    </ligand>
</feature>
<evidence type="ECO:0000256" key="7">
    <source>
        <dbReference type="ARBA" id="ARBA00023172"/>
    </source>
</evidence>
<dbReference type="InterPro" id="IPR041445">
    <property type="entry name" value="AAA_lid_4"/>
</dbReference>
<dbReference type="Gene3D" id="3.40.50.300">
    <property type="entry name" value="P-loop containing nucleotide triphosphate hydrolases"/>
    <property type="match status" value="1"/>
</dbReference>
<dbReference type="PANTHER" id="PTHR42848:SF1">
    <property type="entry name" value="HOLLIDAY JUNCTION BRANCH MIGRATION COMPLEX SUBUNIT RUVB"/>
    <property type="match status" value="1"/>
</dbReference>
<evidence type="ECO:0000313" key="11">
    <source>
        <dbReference type="EMBL" id="PIR89960.1"/>
    </source>
</evidence>
<keyword evidence="11" id="KW-0347">Helicase</keyword>
<comment type="caution">
    <text evidence="11">The sequence shown here is derived from an EMBL/GenBank/DDBJ whole genome shotgun (WGS) entry which is preliminary data.</text>
</comment>
<keyword evidence="5 9" id="KW-0067">ATP-binding</keyword>
<dbReference type="InterPro" id="IPR008824">
    <property type="entry name" value="RuvB-like_N"/>
</dbReference>
<dbReference type="Proteomes" id="UP000230132">
    <property type="component" value="Unassembled WGS sequence"/>
</dbReference>
<dbReference type="NCBIfam" id="TIGR00635">
    <property type="entry name" value="ruvB"/>
    <property type="match status" value="1"/>
</dbReference>
<feature type="region of interest" description="Head domain (RuvB-H)" evidence="9">
    <location>
        <begin position="255"/>
        <end position="341"/>
    </location>
</feature>
<dbReference type="AlphaFoldDB" id="A0A2H0UVM3"/>
<keyword evidence="8 9" id="KW-0234">DNA repair</keyword>
<evidence type="ECO:0000256" key="3">
    <source>
        <dbReference type="ARBA" id="ARBA00022763"/>
    </source>
</evidence>
<dbReference type="HAMAP" id="MF_00016">
    <property type="entry name" value="DNA_HJ_migration_RuvB"/>
    <property type="match status" value="1"/>
</dbReference>
<feature type="binding site" evidence="9">
    <location>
        <position position="65"/>
    </location>
    <ligand>
        <name>ATP</name>
        <dbReference type="ChEBI" id="CHEBI:30616"/>
    </ligand>
</feature>
<dbReference type="EC" id="3.6.4.-" evidence="9"/>
<dbReference type="GO" id="GO:0000400">
    <property type="term" value="F:four-way junction DNA binding"/>
    <property type="evidence" value="ECO:0007669"/>
    <property type="project" value="UniProtKB-UniRule"/>
</dbReference>
<feature type="binding site" evidence="9">
    <location>
        <begin position="128"/>
        <end position="130"/>
    </location>
    <ligand>
        <name>ATP</name>
        <dbReference type="ChEBI" id="CHEBI:30616"/>
    </ligand>
</feature>
<dbReference type="InterPro" id="IPR008823">
    <property type="entry name" value="RuvB_wg_C"/>
</dbReference>
<keyword evidence="4 9" id="KW-0378">Hydrolase</keyword>
<dbReference type="Gene3D" id="1.10.10.10">
    <property type="entry name" value="Winged helix-like DNA-binding domain superfamily/Winged helix DNA-binding domain"/>
    <property type="match status" value="1"/>
</dbReference>
<keyword evidence="7 9" id="KW-0233">DNA recombination</keyword>
<feature type="binding site" evidence="9">
    <location>
        <position position="62"/>
    </location>
    <ligand>
        <name>ATP</name>
        <dbReference type="ChEBI" id="CHEBI:30616"/>
    </ligand>
</feature>
<dbReference type="Pfam" id="PF17864">
    <property type="entry name" value="AAA_lid_4"/>
    <property type="match status" value="1"/>
</dbReference>
<keyword evidence="2 9" id="KW-0547">Nucleotide-binding</keyword>
<dbReference type="Gene3D" id="1.10.8.60">
    <property type="match status" value="1"/>
</dbReference>
<sequence>MIDEIKNNSSAPEDILDVTLRPLSWDDYIGQDKIKENILIMLQAAKQRKEAPEHLLLYGNPGLGKTTLAYLIAQEVSSEIKVVAGPGIERPGDLVAILTNLEEGSVLFIDEIHRLSRPTEESLYTAMEDFKLNLILGKGPMARTMTLDLPRFTLIGATTKLASVSSPLRTRFGAILGLNFYEEEDIKKILQRSSTLLKISTNEDALNVLSKRSRFTPRVANHLLKRARDYAQIKGEGVLTEYLAKEALLALEIDEFGLTSHDLRILEAMIDKFNGGPVGLQAIAAIIAEEESTILEVYEPYLMRLGFIERTPRGRVATSLAFQHLKKKIPTILNEKQLFNL</sequence>
<dbReference type="PANTHER" id="PTHR42848">
    <property type="match status" value="1"/>
</dbReference>
<dbReference type="GO" id="GO:0006281">
    <property type="term" value="P:DNA repair"/>
    <property type="evidence" value="ECO:0007669"/>
    <property type="project" value="UniProtKB-UniRule"/>
</dbReference>
<feature type="binding site" evidence="9">
    <location>
        <position position="218"/>
    </location>
    <ligand>
        <name>ATP</name>
        <dbReference type="ChEBI" id="CHEBI:30616"/>
    </ligand>
</feature>
<comment type="caution">
    <text evidence="9">Lacks conserved residue(s) required for the propagation of feature annotation.</text>
</comment>
<dbReference type="NCBIfam" id="NF000868">
    <property type="entry name" value="PRK00080.1"/>
    <property type="match status" value="1"/>
</dbReference>
<evidence type="ECO:0000256" key="4">
    <source>
        <dbReference type="ARBA" id="ARBA00022801"/>
    </source>
</evidence>
<evidence type="ECO:0000256" key="2">
    <source>
        <dbReference type="ARBA" id="ARBA00022741"/>
    </source>
</evidence>
<dbReference type="GO" id="GO:0048476">
    <property type="term" value="C:Holliday junction resolvase complex"/>
    <property type="evidence" value="ECO:0007669"/>
    <property type="project" value="UniProtKB-UniRule"/>
</dbReference>
<dbReference type="Pfam" id="PF05491">
    <property type="entry name" value="WHD_RuvB"/>
    <property type="match status" value="1"/>
</dbReference>
<accession>A0A2H0UVM3</accession>
<comment type="subcellular location">
    <subcellularLocation>
        <location evidence="9">Cytoplasm</location>
    </subcellularLocation>
</comment>
<name>A0A2H0UVM3_9BACT</name>
<feature type="binding site" evidence="9">
    <location>
        <position position="21"/>
    </location>
    <ligand>
        <name>ATP</name>
        <dbReference type="ChEBI" id="CHEBI:30616"/>
    </ligand>
</feature>
<dbReference type="InterPro" id="IPR004605">
    <property type="entry name" value="DNA_helicase_Holl-junc_RuvB"/>
</dbReference>
<feature type="binding site" evidence="9">
    <location>
        <position position="67"/>
    </location>
    <ligand>
        <name>ATP</name>
        <dbReference type="ChEBI" id="CHEBI:30616"/>
    </ligand>
</feature>
<feature type="binding site" evidence="9">
    <location>
        <position position="20"/>
    </location>
    <ligand>
        <name>ATP</name>
        <dbReference type="ChEBI" id="CHEBI:30616"/>
    </ligand>
</feature>
<evidence type="ECO:0000259" key="10">
    <source>
        <dbReference type="SMART" id="SM00382"/>
    </source>
</evidence>
<dbReference type="EMBL" id="PFAX01000037">
    <property type="protein sequence ID" value="PIR89960.1"/>
    <property type="molecule type" value="Genomic_DNA"/>
</dbReference>
<protein>
    <recommendedName>
        <fullName evidence="9">Holliday junction branch migration complex subunit RuvB</fullName>
        <ecNumber evidence="9">3.6.4.-</ecNumber>
    </recommendedName>
</protein>
<keyword evidence="1 9" id="KW-0963">Cytoplasm</keyword>
<dbReference type="SUPFAM" id="SSF52540">
    <property type="entry name" value="P-loop containing nucleoside triphosphate hydrolases"/>
    <property type="match status" value="1"/>
</dbReference>
<feature type="binding site" evidence="9">
    <location>
        <position position="66"/>
    </location>
    <ligand>
        <name>Mg(2+)</name>
        <dbReference type="ChEBI" id="CHEBI:18420"/>
    </ligand>
</feature>
<feature type="binding site" evidence="9">
    <location>
        <position position="181"/>
    </location>
    <ligand>
        <name>ATP</name>
        <dbReference type="ChEBI" id="CHEBI:30616"/>
    </ligand>
</feature>
<dbReference type="InterPro" id="IPR027417">
    <property type="entry name" value="P-loop_NTPase"/>
</dbReference>
<proteinExistence type="inferred from homology"/>
<feature type="binding site" evidence="9">
    <location>
        <position position="310"/>
    </location>
    <ligand>
        <name>DNA</name>
        <dbReference type="ChEBI" id="CHEBI:16991"/>
    </ligand>
</feature>
<feature type="binding site" evidence="9">
    <location>
        <position position="66"/>
    </location>
    <ligand>
        <name>ATP</name>
        <dbReference type="ChEBI" id="CHEBI:30616"/>
    </ligand>
</feature>
<dbReference type="Pfam" id="PF05496">
    <property type="entry name" value="RuvB_N"/>
    <property type="match status" value="1"/>
</dbReference>
<evidence type="ECO:0000256" key="8">
    <source>
        <dbReference type="ARBA" id="ARBA00023204"/>
    </source>
</evidence>
<dbReference type="GO" id="GO:0016887">
    <property type="term" value="F:ATP hydrolysis activity"/>
    <property type="evidence" value="ECO:0007669"/>
    <property type="project" value="RHEA"/>
</dbReference>
<evidence type="ECO:0000256" key="1">
    <source>
        <dbReference type="ARBA" id="ARBA00022490"/>
    </source>
</evidence>
<feature type="binding site" evidence="9">
    <location>
        <position position="315"/>
    </location>
    <ligand>
        <name>DNA</name>
        <dbReference type="ChEBI" id="CHEBI:16991"/>
    </ligand>
</feature>
<evidence type="ECO:0000256" key="6">
    <source>
        <dbReference type="ARBA" id="ARBA00023125"/>
    </source>
</evidence>
<comment type="domain">
    <text evidence="9">Has 3 domains, the large (RuvB-L) and small ATPase (RuvB-S) domains and the C-terminal head (RuvB-H) domain. The head domain binds DNA, while the ATPase domains jointly bind ATP, ADP or are empty depending on the state of the subunit in the translocation cycle. During a single DNA translocation step the structure of each domain remains the same, but their relative positions change.</text>
</comment>
<reference evidence="12" key="1">
    <citation type="submission" date="2017-09" db="EMBL/GenBank/DDBJ databases">
        <title>Depth-based differentiation of microbial function through sediment-hosted aquifers and enrichment of novel symbionts in the deep terrestrial subsurface.</title>
        <authorList>
            <person name="Probst A.J."/>
            <person name="Ladd B."/>
            <person name="Jarett J.K."/>
            <person name="Geller-Mcgrath D.E."/>
            <person name="Sieber C.M.K."/>
            <person name="Emerson J.B."/>
            <person name="Anantharaman K."/>
            <person name="Thomas B.C."/>
            <person name="Malmstrom R."/>
            <person name="Stieglmeier M."/>
            <person name="Klingl A."/>
            <person name="Woyke T."/>
            <person name="Ryan C.M."/>
            <person name="Banfield J.F."/>
        </authorList>
    </citation>
    <scope>NUCLEOTIDE SEQUENCE [LARGE SCALE GENOMIC DNA]</scope>
</reference>
<keyword evidence="3 9" id="KW-0227">DNA damage</keyword>
<evidence type="ECO:0000256" key="5">
    <source>
        <dbReference type="ARBA" id="ARBA00022840"/>
    </source>
</evidence>
<dbReference type="InterPro" id="IPR036390">
    <property type="entry name" value="WH_DNA-bd_sf"/>
</dbReference>
<dbReference type="CDD" id="cd00009">
    <property type="entry name" value="AAA"/>
    <property type="match status" value="1"/>
</dbReference>
<feature type="region of interest" description="Small ATPAse domain (RuvB-S)" evidence="9">
    <location>
        <begin position="182"/>
        <end position="252"/>
    </location>
</feature>
<evidence type="ECO:0000313" key="12">
    <source>
        <dbReference type="Proteomes" id="UP000230132"/>
    </source>
</evidence>
<dbReference type="SMART" id="SM00382">
    <property type="entry name" value="AAA"/>
    <property type="match status" value="1"/>
</dbReference>
<dbReference type="SUPFAM" id="SSF46785">
    <property type="entry name" value="Winged helix' DNA-binding domain"/>
    <property type="match status" value="1"/>
</dbReference>
<comment type="function">
    <text evidence="9">The RuvA-RuvB-RuvC complex processes Holliday junction (HJ) DNA during genetic recombination and DNA repair, while the RuvA-RuvB complex plays an important role in the rescue of blocked DNA replication forks via replication fork reversal (RFR). RuvA specifically binds to HJ cruciform DNA, conferring on it an open structure. The RuvB hexamer acts as an ATP-dependent pump, pulling dsDNA into and through the RuvAB complex. RuvB forms 2 homohexamers on either side of HJ DNA bound by 1 or 2 RuvA tetramers; 4 subunits per hexamer contact DNA at a time. Coordinated motions by a converter formed by DNA-disengaged RuvB subunits stimulates ATP hydrolysis and nucleotide exchange. Immobilization of the converter enables RuvB to convert the ATP-contained energy into a lever motion, pulling 2 nucleotides of DNA out of the RuvA tetramer per ATP hydrolyzed, thus driving DNA branch migration. The RuvB motors rotate together with the DNA substrate, which together with the progressing nucleotide cycle form the mechanistic basis for DNA recombination by continuous HJ branch migration. Branch migration allows RuvC to scan DNA until it finds its consensus sequence, where it cleaves and resolves cruciform DNA.</text>
</comment>
<dbReference type="InterPro" id="IPR036388">
    <property type="entry name" value="WH-like_DNA-bd_sf"/>
</dbReference>
<feature type="domain" description="AAA+ ATPase" evidence="10">
    <location>
        <begin position="51"/>
        <end position="182"/>
    </location>
</feature>
<gene>
    <name evidence="9" type="primary">ruvB</name>
    <name evidence="11" type="ORF">COU05_03600</name>
</gene>
<organism evidence="11 12">
    <name type="scientific">bacterium (Candidatus Gribaldobacteria) CG10_big_fil_rev_8_21_14_0_10_37_21</name>
    <dbReference type="NCBI Taxonomy" id="2014275"/>
    <lineage>
        <taxon>Bacteria</taxon>
        <taxon>Candidatus Gribaldobacteria</taxon>
    </lineage>
</organism>
<comment type="similarity">
    <text evidence="9">Belongs to the RuvB family.</text>
</comment>
<dbReference type="GO" id="GO:0005737">
    <property type="term" value="C:cytoplasm"/>
    <property type="evidence" value="ECO:0007669"/>
    <property type="project" value="UniProtKB-SubCell"/>
</dbReference>